<feature type="domain" description="Glucan biosynthesis periplasmic MdoG C-terminal" evidence="7">
    <location>
        <begin position="40"/>
        <end position="516"/>
    </location>
</feature>
<comment type="similarity">
    <text evidence="3">Belongs to the OpgD/OpgG family.</text>
</comment>
<comment type="caution">
    <text evidence="8">The sequence shown here is derived from an EMBL/GenBank/DDBJ whole genome shotgun (WGS) entry which is preliminary data.</text>
</comment>
<evidence type="ECO:0000259" key="7">
    <source>
        <dbReference type="Pfam" id="PF04349"/>
    </source>
</evidence>
<dbReference type="InterPro" id="IPR014756">
    <property type="entry name" value="Ig_E-set"/>
</dbReference>
<protein>
    <submittedName>
        <fullName evidence="8">Glucan biosynthesis protein D</fullName>
    </submittedName>
</protein>
<proteinExistence type="inferred from homology"/>
<dbReference type="Gene3D" id="2.70.98.10">
    <property type="match status" value="1"/>
</dbReference>
<dbReference type="PIRSF" id="PIRSF006281">
    <property type="entry name" value="MdoG"/>
    <property type="match status" value="1"/>
</dbReference>
<feature type="chain" id="PRO_5046432566" evidence="6">
    <location>
        <begin position="32"/>
        <end position="527"/>
    </location>
</feature>
<dbReference type="Pfam" id="PF04349">
    <property type="entry name" value="MdoG"/>
    <property type="match status" value="1"/>
</dbReference>
<evidence type="ECO:0000256" key="5">
    <source>
        <dbReference type="ARBA" id="ARBA00022764"/>
    </source>
</evidence>
<comment type="pathway">
    <text evidence="2">Glycan metabolism; osmoregulated periplasmic glucan (OPG) biosynthesis.</text>
</comment>
<dbReference type="InterPro" id="IPR014438">
    <property type="entry name" value="Glucan_biosyn_MdoG/MdoD"/>
</dbReference>
<evidence type="ECO:0000256" key="6">
    <source>
        <dbReference type="SAM" id="SignalP"/>
    </source>
</evidence>
<keyword evidence="4 6" id="KW-0732">Signal</keyword>
<dbReference type="InterPro" id="IPR013783">
    <property type="entry name" value="Ig-like_fold"/>
</dbReference>
<dbReference type="SUPFAM" id="SSF81296">
    <property type="entry name" value="E set domains"/>
    <property type="match status" value="1"/>
</dbReference>
<keyword evidence="5" id="KW-0574">Periplasm</keyword>
<gene>
    <name evidence="8" type="ORF">RM530_18030</name>
</gene>
<dbReference type="InterPro" id="IPR011013">
    <property type="entry name" value="Gal_mutarotase_sf_dom"/>
</dbReference>
<dbReference type="Gene3D" id="2.60.40.10">
    <property type="entry name" value="Immunoglobulins"/>
    <property type="match status" value="1"/>
</dbReference>
<dbReference type="Proteomes" id="UP001254608">
    <property type="component" value="Unassembled WGS sequence"/>
</dbReference>
<reference evidence="8 9" key="1">
    <citation type="submission" date="2023-09" db="EMBL/GenBank/DDBJ databases">
        <authorList>
            <person name="Rey-Velasco X."/>
        </authorList>
    </citation>
    <scope>NUCLEOTIDE SEQUENCE [LARGE SCALE GENOMIC DNA]</scope>
    <source>
        <strain evidence="8 9">W345</strain>
    </source>
</reference>
<accession>A0ABU2WNX4</accession>
<dbReference type="SUPFAM" id="SSF74650">
    <property type="entry name" value="Galactose mutarotase-like"/>
    <property type="match status" value="1"/>
</dbReference>
<dbReference type="InterPro" id="IPR007444">
    <property type="entry name" value="Glucan_biosyn_MdoG_C"/>
</dbReference>
<dbReference type="RefSeq" id="WP_311366653.1">
    <property type="nucleotide sequence ID" value="NZ_JAVRIC010000043.1"/>
</dbReference>
<dbReference type="EMBL" id="JAVRIC010000043">
    <property type="protein sequence ID" value="MDT0499243.1"/>
    <property type="molecule type" value="Genomic_DNA"/>
</dbReference>
<dbReference type="InterPro" id="IPR014718">
    <property type="entry name" value="GH-type_carb-bd"/>
</dbReference>
<dbReference type="PANTHER" id="PTHR30504:SF3">
    <property type="entry name" value="GLUCANS BIOSYNTHESIS PROTEIN D"/>
    <property type="match status" value="1"/>
</dbReference>
<sequence>MDRRTVLKSAMTLAAYGLPVPALLLSGQAGARPIGEKKPFDYAWLKGHARDLAARPFESHEDELPESLGKLSWDDYQSIRFRPEKSLWNTDESAFRAQLFHLGLFFKTPVHMYEVVDGEAQQIGYDRDYFEYDGDAPLGDLPADLGYAGFRIQFHTNFNLDLAAFLGASYFRAVGEKMQYGMSARGLAIDTGMDRPEEFPMFSAYWLERPADGATHLRVHALLDSPSTTGAYVFDLHPGRNMVMDIDVALYPRKPIERLGIAPLTSMYQTGENDRRMANDWRPEIHDTDGLAMWRGNGEWLWRPLANPRHLRINSFLDENPKGFGLLQRDRDFDNYQDDGVFYEKRPSVWVQPRGEWGKGAVMLVEIPTIDETFDNIVAFWNPEAPFAPGEEHLLSYRLNWGETPPDVPYELATTQATRSGIGGVVGQPRKYFSWRFAIDFSGGVLDMIGPDAKVVPVITASRGRIEITSARPLHEIRGRRAMFDLVPDDSMEPIDLRVYLKLGDQPLTETWVYQYQPPPADERRFQ</sequence>
<evidence type="ECO:0000256" key="2">
    <source>
        <dbReference type="ARBA" id="ARBA00005001"/>
    </source>
</evidence>
<organism evidence="8 9">
    <name type="scientific">Banduia mediterranea</name>
    <dbReference type="NCBI Taxonomy" id="3075609"/>
    <lineage>
        <taxon>Bacteria</taxon>
        <taxon>Pseudomonadati</taxon>
        <taxon>Pseudomonadota</taxon>
        <taxon>Gammaproteobacteria</taxon>
        <taxon>Nevskiales</taxon>
        <taxon>Algiphilaceae</taxon>
        <taxon>Banduia</taxon>
    </lineage>
</organism>
<evidence type="ECO:0000313" key="8">
    <source>
        <dbReference type="EMBL" id="MDT0499243.1"/>
    </source>
</evidence>
<name>A0ABU2WNX4_9GAMM</name>
<feature type="signal peptide" evidence="6">
    <location>
        <begin position="1"/>
        <end position="31"/>
    </location>
</feature>
<dbReference type="PANTHER" id="PTHR30504">
    <property type="entry name" value="GLUCANS BIOSYNTHESIS PROTEIN"/>
    <property type="match status" value="1"/>
</dbReference>
<evidence type="ECO:0000256" key="1">
    <source>
        <dbReference type="ARBA" id="ARBA00004418"/>
    </source>
</evidence>
<evidence type="ECO:0000313" key="9">
    <source>
        <dbReference type="Proteomes" id="UP001254608"/>
    </source>
</evidence>
<evidence type="ECO:0000256" key="4">
    <source>
        <dbReference type="ARBA" id="ARBA00022729"/>
    </source>
</evidence>
<keyword evidence="9" id="KW-1185">Reference proteome</keyword>
<comment type="subcellular location">
    <subcellularLocation>
        <location evidence="1">Periplasm</location>
    </subcellularLocation>
</comment>
<evidence type="ECO:0000256" key="3">
    <source>
        <dbReference type="ARBA" id="ARBA00009284"/>
    </source>
</evidence>